<proteinExistence type="inferred from homology"/>
<dbReference type="Proteomes" id="UP001516464">
    <property type="component" value="Unassembled WGS sequence"/>
</dbReference>
<comment type="subcellular location">
    <subcellularLocation>
        <location evidence="1 10">Endoplasmic reticulum membrane</location>
        <topology evidence="1 10">Multi-pass membrane protein</topology>
    </subcellularLocation>
    <subcellularLocation>
        <location evidence="10">Golgi apparatus membrane</location>
        <topology evidence="10">Multi-pass membrane protein</topology>
    </subcellularLocation>
</comment>
<comment type="similarity">
    <text evidence="2 10">Belongs to the ARV1 family.</text>
</comment>
<keyword evidence="4 10" id="KW-0812">Transmembrane</keyword>
<keyword evidence="6 10" id="KW-1133">Transmembrane helix</keyword>
<accession>A0ABQ7HYU0</accession>
<protein>
    <recommendedName>
        <fullName evidence="10">Protein ARV</fullName>
    </recommendedName>
</protein>
<reference evidence="11 12" key="1">
    <citation type="submission" date="2019-01" db="EMBL/GenBank/DDBJ databases">
        <title>Genomes sequencing and comparative genomics of infectious freshwater microsporidia, Cucumispora dikerogammari and Thelohania contejeani.</title>
        <authorList>
            <person name="Cormier A."/>
            <person name="Giraud I."/>
            <person name="Wattier R."/>
            <person name="Teixeira M."/>
            <person name="Grandjean F."/>
            <person name="Rigaud T."/>
            <person name="Cordaux R."/>
        </authorList>
    </citation>
    <scope>NUCLEOTIDE SEQUENCE [LARGE SCALE GENOMIC DNA]</scope>
    <source>
        <strain evidence="11">T1</strain>
        <tissue evidence="11">Spores</tissue>
    </source>
</reference>
<organism evidence="11 12">
    <name type="scientific">Astathelohania contejeani</name>
    <dbReference type="NCBI Taxonomy" id="164912"/>
    <lineage>
        <taxon>Eukaryota</taxon>
        <taxon>Fungi</taxon>
        <taxon>Fungi incertae sedis</taxon>
        <taxon>Microsporidia</taxon>
        <taxon>Astathelohaniidae</taxon>
        <taxon>Astathelohania</taxon>
    </lineage>
</organism>
<keyword evidence="3 10" id="KW-0813">Transport</keyword>
<dbReference type="PANTHER" id="PTHR14467:SF0">
    <property type="entry name" value="PROTEIN ARV1"/>
    <property type="match status" value="1"/>
</dbReference>
<feature type="transmembrane region" description="Helical" evidence="10">
    <location>
        <begin position="166"/>
        <end position="187"/>
    </location>
</feature>
<dbReference type="InterPro" id="IPR007290">
    <property type="entry name" value="Arv1"/>
</dbReference>
<evidence type="ECO:0000256" key="5">
    <source>
        <dbReference type="ARBA" id="ARBA00022824"/>
    </source>
</evidence>
<dbReference type="PANTHER" id="PTHR14467">
    <property type="entry name" value="ARV1"/>
    <property type="match status" value="1"/>
</dbReference>
<evidence type="ECO:0000256" key="4">
    <source>
        <dbReference type="ARBA" id="ARBA00022692"/>
    </source>
</evidence>
<comment type="function">
    <text evidence="10">Regulates also the sphingolipid metabolism.</text>
</comment>
<keyword evidence="10" id="KW-0333">Golgi apparatus</keyword>
<dbReference type="Pfam" id="PF04161">
    <property type="entry name" value="Arv1"/>
    <property type="match status" value="1"/>
</dbReference>
<evidence type="ECO:0000256" key="6">
    <source>
        <dbReference type="ARBA" id="ARBA00022989"/>
    </source>
</evidence>
<evidence type="ECO:0000256" key="7">
    <source>
        <dbReference type="ARBA" id="ARBA00023055"/>
    </source>
</evidence>
<evidence type="ECO:0000256" key="8">
    <source>
        <dbReference type="ARBA" id="ARBA00023098"/>
    </source>
</evidence>
<name>A0ABQ7HYU0_9MICR</name>
<evidence type="ECO:0000256" key="2">
    <source>
        <dbReference type="ARBA" id="ARBA00009187"/>
    </source>
</evidence>
<evidence type="ECO:0000256" key="10">
    <source>
        <dbReference type="RuleBase" id="RU368065"/>
    </source>
</evidence>
<evidence type="ECO:0000256" key="1">
    <source>
        <dbReference type="ARBA" id="ARBA00004477"/>
    </source>
</evidence>
<keyword evidence="8 10" id="KW-0443">Lipid metabolism</keyword>
<dbReference type="EMBL" id="SBIQ01000102">
    <property type="protein sequence ID" value="KAF7683297.1"/>
    <property type="molecule type" value="Genomic_DNA"/>
</dbReference>
<evidence type="ECO:0000256" key="9">
    <source>
        <dbReference type="ARBA" id="ARBA00023136"/>
    </source>
</evidence>
<keyword evidence="12" id="KW-1185">Reference proteome</keyword>
<keyword evidence="7 10" id="KW-0445">Lipid transport</keyword>
<evidence type="ECO:0000313" key="11">
    <source>
        <dbReference type="EMBL" id="KAF7683297.1"/>
    </source>
</evidence>
<evidence type="ECO:0000256" key="3">
    <source>
        <dbReference type="ARBA" id="ARBA00022448"/>
    </source>
</evidence>
<keyword evidence="5 10" id="KW-0256">Endoplasmic reticulum</keyword>
<evidence type="ECO:0000313" key="12">
    <source>
        <dbReference type="Proteomes" id="UP001516464"/>
    </source>
</evidence>
<gene>
    <name evidence="11" type="primary">arv1</name>
    <name evidence="11" type="ORF">TCON_1489</name>
</gene>
<feature type="transmembrane region" description="Helical" evidence="10">
    <location>
        <begin position="193"/>
        <end position="212"/>
    </location>
</feature>
<keyword evidence="10" id="KW-0746">Sphingolipid metabolism</keyword>
<sequence>MLCCIECGKETKSLTTKYSNYIQVSKCKYCKKKVDKYLEFNNTVLLIDLILLKKNAFRHIIYNSTYRTKKTLYFYIFFTTIKILFNLKKRIGKLIPFNCDMNNTLFTGYNKTLINKHWFICNYKSILKSIFDIIIESLLYKGFTILFLIATLYVQNNIKKDIFRRLINTIVFSSFYHIFLLFTLVWNYSYDEYYFIVEFLVFIANSTALSILAGKKIYYFYFALFLFKTLSKTITRIIIQ</sequence>
<feature type="transmembrane region" description="Helical" evidence="10">
    <location>
        <begin position="219"/>
        <end position="239"/>
    </location>
</feature>
<keyword evidence="9 10" id="KW-0472">Membrane</keyword>
<feature type="transmembrane region" description="Helical" evidence="10">
    <location>
        <begin position="133"/>
        <end position="154"/>
    </location>
</feature>
<comment type="function">
    <text evidence="10">Mediator of sterol homeostasis involved in sterol uptake, trafficking and distribution into membranes.</text>
</comment>
<comment type="caution">
    <text evidence="11">The sequence shown here is derived from an EMBL/GenBank/DDBJ whole genome shotgun (WGS) entry which is preliminary data.</text>
</comment>
<feature type="transmembrane region" description="Helical" evidence="10">
    <location>
        <begin position="71"/>
        <end position="87"/>
    </location>
</feature>